<gene>
    <name evidence="1" type="ORF">CLV67_10533</name>
</gene>
<protein>
    <recommendedName>
        <fullName evidence="3">Universal stress protein family protein</fullName>
    </recommendedName>
</protein>
<dbReference type="SUPFAM" id="SSF52402">
    <property type="entry name" value="Adenine nucleotide alpha hydrolases-like"/>
    <property type="match status" value="1"/>
</dbReference>
<dbReference type="Proteomes" id="UP000239415">
    <property type="component" value="Unassembled WGS sequence"/>
</dbReference>
<proteinExistence type="predicted"/>
<organism evidence="1 2">
    <name type="scientific">Actinoplanes italicus</name>
    <dbReference type="NCBI Taxonomy" id="113567"/>
    <lineage>
        <taxon>Bacteria</taxon>
        <taxon>Bacillati</taxon>
        <taxon>Actinomycetota</taxon>
        <taxon>Actinomycetes</taxon>
        <taxon>Micromonosporales</taxon>
        <taxon>Micromonosporaceae</taxon>
        <taxon>Actinoplanes</taxon>
    </lineage>
</organism>
<sequence length="192" mass="19717">MDRNLNSIAVDRLAAAVRARLRDDLADHVRGFPEHGVVEVTTPSPPRGAVVVAAVSGDAGSCAVVRYANHRALDLGVPLRVAHAWSGRSAMVTDLLLTSVLFECLGPHDAAAAERAILHDPDAGNALRALSHESRLLVVSSATGLTGSRLLGDTVVSLIGHTACPLAIVLPSAGTSTASSWATRSGAAGLNL</sequence>
<dbReference type="AlphaFoldDB" id="A0A2T0KEP2"/>
<evidence type="ECO:0000313" key="1">
    <source>
        <dbReference type="EMBL" id="PRX21856.1"/>
    </source>
</evidence>
<accession>A0A2T0KEP2</accession>
<dbReference type="RefSeq" id="WP_106318311.1">
    <property type="nucleotide sequence ID" value="NZ_BOMO01000037.1"/>
</dbReference>
<reference evidence="1 2" key="1">
    <citation type="submission" date="2018-03" db="EMBL/GenBank/DDBJ databases">
        <title>Genomic Encyclopedia of Archaeal and Bacterial Type Strains, Phase II (KMG-II): from individual species to whole genera.</title>
        <authorList>
            <person name="Goeker M."/>
        </authorList>
    </citation>
    <scope>NUCLEOTIDE SEQUENCE [LARGE SCALE GENOMIC DNA]</scope>
    <source>
        <strain evidence="1 2">DSM 43146</strain>
    </source>
</reference>
<dbReference type="OrthoDB" id="3298418at2"/>
<evidence type="ECO:0000313" key="2">
    <source>
        <dbReference type="Proteomes" id="UP000239415"/>
    </source>
</evidence>
<evidence type="ECO:0008006" key="3">
    <source>
        <dbReference type="Google" id="ProtNLM"/>
    </source>
</evidence>
<keyword evidence="2" id="KW-1185">Reference proteome</keyword>
<name>A0A2T0KEP2_9ACTN</name>
<dbReference type="InterPro" id="IPR014729">
    <property type="entry name" value="Rossmann-like_a/b/a_fold"/>
</dbReference>
<dbReference type="Gene3D" id="3.40.50.620">
    <property type="entry name" value="HUPs"/>
    <property type="match status" value="1"/>
</dbReference>
<comment type="caution">
    <text evidence="1">The sequence shown here is derived from an EMBL/GenBank/DDBJ whole genome shotgun (WGS) entry which is preliminary data.</text>
</comment>
<dbReference type="EMBL" id="PVMZ01000005">
    <property type="protein sequence ID" value="PRX21856.1"/>
    <property type="molecule type" value="Genomic_DNA"/>
</dbReference>